<evidence type="ECO:0000256" key="2">
    <source>
        <dbReference type="ARBA" id="ARBA00022771"/>
    </source>
</evidence>
<dbReference type="Proteomes" id="UP000288805">
    <property type="component" value="Unassembled WGS sequence"/>
</dbReference>
<evidence type="ECO:0000256" key="1">
    <source>
        <dbReference type="ARBA" id="ARBA00022723"/>
    </source>
</evidence>
<comment type="caution">
    <text evidence="7">The sequence shown here is derived from an EMBL/GenBank/DDBJ whole genome shotgun (WGS) entry which is preliminary data.</text>
</comment>
<dbReference type="SMART" id="SM00575">
    <property type="entry name" value="ZnF_PMZ"/>
    <property type="match status" value="1"/>
</dbReference>
<dbReference type="InterPro" id="IPR006564">
    <property type="entry name" value="Znf_PMZ"/>
</dbReference>
<dbReference type="PROSITE" id="PS50966">
    <property type="entry name" value="ZF_SWIM"/>
    <property type="match status" value="1"/>
</dbReference>
<feature type="compositionally biased region" description="Polar residues" evidence="5">
    <location>
        <begin position="650"/>
        <end position="663"/>
    </location>
</feature>
<evidence type="ECO:0000259" key="6">
    <source>
        <dbReference type="PROSITE" id="PS50966"/>
    </source>
</evidence>
<proteinExistence type="predicted"/>
<dbReference type="GO" id="GO:0010073">
    <property type="term" value="P:meristem maintenance"/>
    <property type="evidence" value="ECO:0007669"/>
    <property type="project" value="InterPro"/>
</dbReference>
<dbReference type="PANTHER" id="PTHR46033:SF8">
    <property type="entry name" value="PROTEIN MAINTENANCE OF MERISTEMS-LIKE"/>
    <property type="match status" value="1"/>
</dbReference>
<feature type="domain" description="SWIM-type" evidence="6">
    <location>
        <begin position="136"/>
        <end position="168"/>
    </location>
</feature>
<evidence type="ECO:0000256" key="4">
    <source>
        <dbReference type="PROSITE-ProRule" id="PRU00325"/>
    </source>
</evidence>
<dbReference type="GO" id="GO:0008270">
    <property type="term" value="F:zinc ion binding"/>
    <property type="evidence" value="ECO:0007669"/>
    <property type="project" value="UniProtKB-KW"/>
</dbReference>
<dbReference type="AlphaFoldDB" id="A0A438CPA5"/>
<feature type="compositionally biased region" description="Basic residues" evidence="5">
    <location>
        <begin position="754"/>
        <end position="766"/>
    </location>
</feature>
<evidence type="ECO:0000313" key="8">
    <source>
        <dbReference type="Proteomes" id="UP000288805"/>
    </source>
</evidence>
<evidence type="ECO:0000256" key="3">
    <source>
        <dbReference type="ARBA" id="ARBA00022833"/>
    </source>
</evidence>
<dbReference type="InterPro" id="IPR044824">
    <property type="entry name" value="MAIN-like"/>
</dbReference>
<gene>
    <name evidence="7" type="primary">MAIL3_213</name>
    <name evidence="7" type="ORF">CK203_114053</name>
</gene>
<evidence type="ECO:0000313" key="7">
    <source>
        <dbReference type="EMBL" id="RVW25042.1"/>
    </source>
</evidence>
<organism evidence="7 8">
    <name type="scientific">Vitis vinifera</name>
    <name type="common">Grape</name>
    <dbReference type="NCBI Taxonomy" id="29760"/>
    <lineage>
        <taxon>Eukaryota</taxon>
        <taxon>Viridiplantae</taxon>
        <taxon>Streptophyta</taxon>
        <taxon>Embryophyta</taxon>
        <taxon>Tracheophyta</taxon>
        <taxon>Spermatophyta</taxon>
        <taxon>Magnoliopsida</taxon>
        <taxon>eudicotyledons</taxon>
        <taxon>Gunneridae</taxon>
        <taxon>Pentapetalae</taxon>
        <taxon>rosids</taxon>
        <taxon>Vitales</taxon>
        <taxon>Vitaceae</taxon>
        <taxon>Viteae</taxon>
        <taxon>Vitis</taxon>
    </lineage>
</organism>
<sequence>MEELKRLDEKSVAWFSKLDTQKWTQAYDLGYRYGWMTTNIAECINGVLKGARMLPITALVQLTFYRCVSYFETRRAEIRARMAVGDVYTAYAIENFRKAEAKASGHTVTIFHRIHETFEVITALHGFHMDKGRNKQVVKLNEGTCSCNKWQSFGIPCSHVLAVSAHMRIDSWQLVEKYYRLDAYASCYAPEFNPIPHESYWSYHRTMEPGPLDPIVLHGQATHRSSVAWTGVDSKELHYRRREAIFHRTSVLDGHIIPLLQQAGFYGVVHLRFISLDWHLITAFVERWRPETHTFHLPQGECTITLQDIAMLIGLPVDGDVVTGSTCLDWRRVCYSLLGLTPGDTDIDGQRLHLTWLSQSFLTLAPDADEESIQRYTRAYILQLIGGFLFSGKSSDKVHFMFLPLLEDFEVAGRFPFIAPHRLRIAPHDDQLPPPPLAIRWRDEFQTTSISMHVLAQYRHHLDRLTADQPYVDDMNVGLPDYCTAGKDIWCTISPLICFHIIEWHRPDQVLQQFGFRQGIPQPCDNESILHKCDLRGRHDVDWTTRHGDYIRRWSFRREHIARGKMAIGSLGYHDPYMVWYRSITIRFLTRTGSFHELLPTSSITRSGGVRTRGGGPHTRSSPPPHQQLISSITRSGGVRTRGGGPYTRSSPPLHQQPISPITRSRGGVWTRGRGAHTRRTRHTSVLRDAPSTDISLPPVQETPITPMEVPSTPPVVPLVASSPPSIEATLVHEELVHIANDDQQGQKTNCGRGHGRGRGRRRGRGAHGGLHVSPIEPIVEHAHHRCPLWKRKAPSCGTH</sequence>
<keyword evidence="3" id="KW-0862">Zinc</keyword>
<dbReference type="PANTHER" id="PTHR46033">
    <property type="entry name" value="PROTEIN MAIN-LIKE 2"/>
    <property type="match status" value="1"/>
</dbReference>
<keyword evidence="1" id="KW-0479">Metal-binding</keyword>
<protein>
    <submittedName>
        <fullName evidence="7">Serine/threonine-protein phosphatase 7 long form-like</fullName>
    </submittedName>
</protein>
<dbReference type="InterPro" id="IPR019557">
    <property type="entry name" value="AminoTfrase-like_pln_mobile"/>
</dbReference>
<evidence type="ECO:0000256" key="5">
    <source>
        <dbReference type="SAM" id="MobiDB-lite"/>
    </source>
</evidence>
<keyword evidence="2 4" id="KW-0863">Zinc-finger</keyword>
<feature type="region of interest" description="Disordered" evidence="5">
    <location>
        <begin position="604"/>
        <end position="710"/>
    </location>
</feature>
<dbReference type="Pfam" id="PF04434">
    <property type="entry name" value="SWIM"/>
    <property type="match status" value="1"/>
</dbReference>
<reference evidence="7 8" key="1">
    <citation type="journal article" date="2018" name="PLoS Genet.">
        <title>Population sequencing reveals clonal diversity and ancestral inbreeding in the grapevine cultivar Chardonnay.</title>
        <authorList>
            <person name="Roach M.J."/>
            <person name="Johnson D.L."/>
            <person name="Bohlmann J."/>
            <person name="van Vuuren H.J."/>
            <person name="Jones S.J."/>
            <person name="Pretorius I.S."/>
            <person name="Schmidt S.A."/>
            <person name="Borneman A.R."/>
        </authorList>
    </citation>
    <scope>NUCLEOTIDE SEQUENCE [LARGE SCALE GENOMIC DNA]</scope>
    <source>
        <strain evidence="8">cv. Chardonnay</strain>
        <tissue evidence="7">Leaf</tissue>
    </source>
</reference>
<name>A0A438CPA5_VITVI</name>
<feature type="compositionally biased region" description="Basic residues" evidence="5">
    <location>
        <begin position="674"/>
        <end position="685"/>
    </location>
</feature>
<feature type="region of interest" description="Disordered" evidence="5">
    <location>
        <begin position="744"/>
        <end position="772"/>
    </location>
</feature>
<accession>A0A438CPA5</accession>
<dbReference type="Pfam" id="PF10536">
    <property type="entry name" value="PMD"/>
    <property type="match status" value="2"/>
</dbReference>
<dbReference type="EMBL" id="QGNW01002144">
    <property type="protein sequence ID" value="RVW25042.1"/>
    <property type="molecule type" value="Genomic_DNA"/>
</dbReference>
<dbReference type="InterPro" id="IPR007527">
    <property type="entry name" value="Znf_SWIM"/>
</dbReference>